<comment type="caution">
    <text evidence="7">The sequence shown here is derived from an EMBL/GenBank/DDBJ whole genome shotgun (WGS) entry which is preliminary data.</text>
</comment>
<reference evidence="7 8" key="1">
    <citation type="submission" date="2019-09" db="EMBL/GenBank/DDBJ databases">
        <title>Bird 10,000 Genomes (B10K) Project - Family phase.</title>
        <authorList>
            <person name="Zhang G."/>
        </authorList>
    </citation>
    <scope>NUCLEOTIDE SEQUENCE [LARGE SCALE GENOMIC DNA]</scope>
    <source>
        <strain evidence="7">B10K-DU-002-02</strain>
        <tissue evidence="7">Muscle</tissue>
    </source>
</reference>
<evidence type="ECO:0000256" key="6">
    <source>
        <dbReference type="ARBA" id="ARBA00023180"/>
    </source>
</evidence>
<sequence length="135" mass="14721">QLSCLLKMVTLHGIPKDLDNYPKEFLLFLSPSDYAGSCREFFINVGEANEEVLPREDPRRQQLLLEALECLEVGGPAVTEEQAALLGWLLCELGGQHVRNSGGLLLKPLSLCASLLPEQGEAVRDILGNGNTTFG</sequence>
<keyword evidence="5" id="KW-0472">Membrane</keyword>
<accession>A0A7K8END8</accession>
<evidence type="ECO:0000313" key="8">
    <source>
        <dbReference type="Proteomes" id="UP000522331"/>
    </source>
</evidence>
<evidence type="ECO:0000256" key="3">
    <source>
        <dbReference type="ARBA" id="ARBA00022729"/>
    </source>
</evidence>
<comment type="similarity">
    <text evidence="2">Belongs to the mesothelin family.</text>
</comment>
<dbReference type="EMBL" id="VZTC01008653">
    <property type="protein sequence ID" value="NXB52796.1"/>
    <property type="molecule type" value="Genomic_DNA"/>
</dbReference>
<dbReference type="Proteomes" id="UP000522331">
    <property type="component" value="Unassembled WGS sequence"/>
</dbReference>
<dbReference type="Pfam" id="PF06060">
    <property type="entry name" value="Mesothelin"/>
    <property type="match status" value="1"/>
</dbReference>
<keyword evidence="4" id="KW-0130">Cell adhesion</keyword>
<comment type="subcellular location">
    <subcellularLocation>
        <location evidence="1">Membrane</location>
    </subcellularLocation>
</comment>
<dbReference type="GO" id="GO:0016020">
    <property type="term" value="C:membrane"/>
    <property type="evidence" value="ECO:0007669"/>
    <property type="project" value="UniProtKB-SubCell"/>
</dbReference>
<dbReference type="InterPro" id="IPR026664">
    <property type="entry name" value="Stereocilin-rel"/>
</dbReference>
<proteinExistence type="inferred from homology"/>
<dbReference type="PANTHER" id="PTHR23412:SF6">
    <property type="entry name" value="MESOTHELIN"/>
    <property type="match status" value="1"/>
</dbReference>
<keyword evidence="3" id="KW-0732">Signal</keyword>
<evidence type="ECO:0000256" key="2">
    <source>
        <dbReference type="ARBA" id="ARBA00011016"/>
    </source>
</evidence>
<keyword evidence="8" id="KW-1185">Reference proteome</keyword>
<feature type="non-terminal residue" evidence="7">
    <location>
        <position position="135"/>
    </location>
</feature>
<keyword evidence="6" id="KW-0325">Glycoprotein</keyword>
<evidence type="ECO:0000313" key="7">
    <source>
        <dbReference type="EMBL" id="NXB52796.1"/>
    </source>
</evidence>
<name>A0A7K8END8_LEURO</name>
<evidence type="ECO:0000256" key="1">
    <source>
        <dbReference type="ARBA" id="ARBA00004370"/>
    </source>
</evidence>
<dbReference type="PANTHER" id="PTHR23412">
    <property type="entry name" value="STEREOCILIN RELATED"/>
    <property type="match status" value="1"/>
</dbReference>
<dbReference type="GO" id="GO:0009986">
    <property type="term" value="C:cell surface"/>
    <property type="evidence" value="ECO:0007669"/>
    <property type="project" value="TreeGrafter"/>
</dbReference>
<gene>
    <name evidence="7" type="primary">Msln_1</name>
    <name evidence="7" type="ORF">LEUROT_R12900</name>
</gene>
<protein>
    <submittedName>
        <fullName evidence="7">MSLN protein</fullName>
    </submittedName>
</protein>
<feature type="non-terminal residue" evidence="7">
    <location>
        <position position="1"/>
    </location>
</feature>
<dbReference type="InterPro" id="IPR010335">
    <property type="entry name" value="Mesothelin"/>
</dbReference>
<evidence type="ECO:0000256" key="4">
    <source>
        <dbReference type="ARBA" id="ARBA00022889"/>
    </source>
</evidence>
<dbReference type="AlphaFoldDB" id="A0A7K8END8"/>
<organism evidence="7 8">
    <name type="scientific">Leucopsar rothschildi</name>
    <name type="common">Bali myna</name>
    <name type="synonym">Rothschild's mynah</name>
    <dbReference type="NCBI Taxonomy" id="127929"/>
    <lineage>
        <taxon>Eukaryota</taxon>
        <taxon>Metazoa</taxon>
        <taxon>Chordata</taxon>
        <taxon>Craniata</taxon>
        <taxon>Vertebrata</taxon>
        <taxon>Euteleostomi</taxon>
        <taxon>Archelosauria</taxon>
        <taxon>Archosauria</taxon>
        <taxon>Dinosauria</taxon>
        <taxon>Saurischia</taxon>
        <taxon>Theropoda</taxon>
        <taxon>Coelurosauria</taxon>
        <taxon>Aves</taxon>
        <taxon>Neognathae</taxon>
        <taxon>Neoaves</taxon>
        <taxon>Telluraves</taxon>
        <taxon>Australaves</taxon>
        <taxon>Passeriformes</taxon>
        <taxon>Sturnidae</taxon>
        <taxon>Leucopsar</taxon>
    </lineage>
</organism>
<dbReference type="GO" id="GO:0007160">
    <property type="term" value="P:cell-matrix adhesion"/>
    <property type="evidence" value="ECO:0007669"/>
    <property type="project" value="TreeGrafter"/>
</dbReference>
<evidence type="ECO:0000256" key="5">
    <source>
        <dbReference type="ARBA" id="ARBA00023136"/>
    </source>
</evidence>